<keyword evidence="5 6" id="KW-0472">Membrane</keyword>
<evidence type="ECO:0000256" key="4">
    <source>
        <dbReference type="ARBA" id="ARBA00022989"/>
    </source>
</evidence>
<evidence type="ECO:0000256" key="3">
    <source>
        <dbReference type="ARBA" id="ARBA00022723"/>
    </source>
</evidence>
<feature type="non-terminal residue" evidence="8">
    <location>
        <position position="1"/>
    </location>
</feature>
<feature type="non-terminal residue" evidence="8">
    <location>
        <position position="215"/>
    </location>
</feature>
<keyword evidence="4 6" id="KW-1133">Transmembrane helix</keyword>
<dbReference type="PANTHER" id="PTHR46594:SF4">
    <property type="entry name" value="P-TYPE CATION-TRANSPORTING ATPASE"/>
    <property type="match status" value="1"/>
</dbReference>
<dbReference type="PRINTS" id="PR00943">
    <property type="entry name" value="CUATPASE"/>
</dbReference>
<evidence type="ECO:0000256" key="5">
    <source>
        <dbReference type="ARBA" id="ARBA00023136"/>
    </source>
</evidence>
<evidence type="ECO:0000256" key="6">
    <source>
        <dbReference type="SAM" id="Phobius"/>
    </source>
</evidence>
<gene>
    <name evidence="8" type="ORF">HaLaN_08609</name>
</gene>
<evidence type="ECO:0000256" key="1">
    <source>
        <dbReference type="ARBA" id="ARBA00004370"/>
    </source>
</evidence>
<sequence>MLPMLPALAWMEERWRVVGALPALWLFMLPLAALVQVWVGASFYRAAWAGVRHRAANMSLLVVLGTTAAFTYSLISVVLAAVDPEYDGHVYFEASSLILTFVCVGKWMESSAKARTNDVVTSLLRLAPRTAILVTRDPSGGEVVSEQEVEADLLQPGDLLKVLPGAAIPADGMVVSGQSAVDESMITGESMPVSKAEGAGVIGGTVNGPGLLLVS</sequence>
<evidence type="ECO:0000313" key="8">
    <source>
        <dbReference type="EMBL" id="GFH12847.1"/>
    </source>
</evidence>
<comment type="subcellular location">
    <subcellularLocation>
        <location evidence="1">Membrane</location>
    </subcellularLocation>
</comment>
<feature type="domain" description="P-type ATPase A" evidence="7">
    <location>
        <begin position="145"/>
        <end position="212"/>
    </location>
</feature>
<dbReference type="Gene3D" id="2.70.150.10">
    <property type="entry name" value="Calcium-transporting ATPase, cytoplasmic transduction domain A"/>
    <property type="match status" value="1"/>
</dbReference>
<keyword evidence="9" id="KW-1185">Reference proteome</keyword>
<comment type="caution">
    <text evidence="8">The sequence shown here is derived from an EMBL/GenBank/DDBJ whole genome shotgun (WGS) entry which is preliminary data.</text>
</comment>
<evidence type="ECO:0000256" key="2">
    <source>
        <dbReference type="ARBA" id="ARBA00022692"/>
    </source>
</evidence>
<dbReference type="GO" id="GO:0016020">
    <property type="term" value="C:membrane"/>
    <property type="evidence" value="ECO:0007669"/>
    <property type="project" value="UniProtKB-SubCell"/>
</dbReference>
<feature type="transmembrane region" description="Helical" evidence="6">
    <location>
        <begin position="20"/>
        <end position="39"/>
    </location>
</feature>
<dbReference type="AlphaFoldDB" id="A0A699YRE9"/>
<keyword evidence="2 6" id="KW-0812">Transmembrane</keyword>
<keyword evidence="3" id="KW-0479">Metal-binding</keyword>
<protein>
    <recommendedName>
        <fullName evidence="7">P-type ATPase A domain-containing protein</fullName>
    </recommendedName>
</protein>
<evidence type="ECO:0000313" key="9">
    <source>
        <dbReference type="Proteomes" id="UP000485058"/>
    </source>
</evidence>
<name>A0A699YRE9_HAELA</name>
<accession>A0A699YRE9</accession>
<dbReference type="Pfam" id="PF00122">
    <property type="entry name" value="E1-E2_ATPase"/>
    <property type="match status" value="1"/>
</dbReference>
<proteinExistence type="predicted"/>
<dbReference type="GO" id="GO:0046872">
    <property type="term" value="F:metal ion binding"/>
    <property type="evidence" value="ECO:0007669"/>
    <property type="project" value="UniProtKB-KW"/>
</dbReference>
<organism evidence="8 9">
    <name type="scientific">Haematococcus lacustris</name>
    <name type="common">Green alga</name>
    <name type="synonym">Haematococcus pluvialis</name>
    <dbReference type="NCBI Taxonomy" id="44745"/>
    <lineage>
        <taxon>Eukaryota</taxon>
        <taxon>Viridiplantae</taxon>
        <taxon>Chlorophyta</taxon>
        <taxon>core chlorophytes</taxon>
        <taxon>Chlorophyceae</taxon>
        <taxon>CS clade</taxon>
        <taxon>Chlamydomonadales</taxon>
        <taxon>Haematococcaceae</taxon>
        <taxon>Haematococcus</taxon>
    </lineage>
</organism>
<dbReference type="PANTHER" id="PTHR46594">
    <property type="entry name" value="P-TYPE CATION-TRANSPORTING ATPASE"/>
    <property type="match status" value="1"/>
</dbReference>
<feature type="transmembrane region" description="Helical" evidence="6">
    <location>
        <begin position="60"/>
        <end position="82"/>
    </location>
</feature>
<dbReference type="FunFam" id="2.70.150.10:FF:000002">
    <property type="entry name" value="Copper-transporting ATPase 1, putative"/>
    <property type="match status" value="1"/>
</dbReference>
<dbReference type="InterPro" id="IPR059000">
    <property type="entry name" value="ATPase_P-type_domA"/>
</dbReference>
<dbReference type="SUPFAM" id="SSF81653">
    <property type="entry name" value="Calcium ATPase, transduction domain A"/>
    <property type="match status" value="1"/>
</dbReference>
<dbReference type="EMBL" id="BLLF01000546">
    <property type="protein sequence ID" value="GFH12847.1"/>
    <property type="molecule type" value="Genomic_DNA"/>
</dbReference>
<dbReference type="InterPro" id="IPR008250">
    <property type="entry name" value="ATPase_P-typ_transduc_dom_A_sf"/>
</dbReference>
<dbReference type="Proteomes" id="UP000485058">
    <property type="component" value="Unassembled WGS sequence"/>
</dbReference>
<evidence type="ECO:0000259" key="7">
    <source>
        <dbReference type="Pfam" id="PF00122"/>
    </source>
</evidence>
<reference evidence="8 9" key="1">
    <citation type="submission" date="2020-02" db="EMBL/GenBank/DDBJ databases">
        <title>Draft genome sequence of Haematococcus lacustris strain NIES-144.</title>
        <authorList>
            <person name="Morimoto D."/>
            <person name="Nakagawa S."/>
            <person name="Yoshida T."/>
            <person name="Sawayama S."/>
        </authorList>
    </citation>
    <scope>NUCLEOTIDE SEQUENCE [LARGE SCALE GENOMIC DNA]</scope>
    <source>
        <strain evidence="8 9">NIES-144</strain>
    </source>
</reference>